<comment type="caution">
    <text evidence="1">The sequence shown here is derived from an EMBL/GenBank/DDBJ whole genome shotgun (WGS) entry which is preliminary data.</text>
</comment>
<sequence length="102" mass="11181">MADLRCKIGDLAIVTKCNARSRIGMLVQVASARPTPDHDWRVRVLGGPATGRSVFDGRSGKFTHAAVHDWNLTPIRGEADLDVRCMADVRQFLTSILEVGHV</sequence>
<evidence type="ECO:0000313" key="2">
    <source>
        <dbReference type="Proteomes" id="UP000238206"/>
    </source>
</evidence>
<reference evidence="1 2" key="1">
    <citation type="submission" date="2018-02" db="EMBL/GenBank/DDBJ databases">
        <title>Draft genome sequencing of Burkholderia cepacia Y14-15.</title>
        <authorList>
            <person name="Zheng B.-X."/>
        </authorList>
    </citation>
    <scope>NUCLEOTIDE SEQUENCE [LARGE SCALE GENOMIC DNA]</scope>
    <source>
        <strain evidence="1 2">Y14-15</strain>
    </source>
</reference>
<name>A0A2S8J4Y5_BURCE</name>
<dbReference type="RefSeq" id="WP_105389478.1">
    <property type="nucleotide sequence ID" value="NZ_PUIQ01000001.1"/>
</dbReference>
<proteinExistence type="predicted"/>
<dbReference type="EMBL" id="PUIQ01000001">
    <property type="protein sequence ID" value="PQP22116.1"/>
    <property type="molecule type" value="Genomic_DNA"/>
</dbReference>
<protein>
    <submittedName>
        <fullName evidence="1">Uncharacterized protein</fullName>
    </submittedName>
</protein>
<organism evidence="1 2">
    <name type="scientific">Burkholderia cepacia</name>
    <name type="common">Pseudomonas cepacia</name>
    <dbReference type="NCBI Taxonomy" id="292"/>
    <lineage>
        <taxon>Bacteria</taxon>
        <taxon>Pseudomonadati</taxon>
        <taxon>Pseudomonadota</taxon>
        <taxon>Betaproteobacteria</taxon>
        <taxon>Burkholderiales</taxon>
        <taxon>Burkholderiaceae</taxon>
        <taxon>Burkholderia</taxon>
        <taxon>Burkholderia cepacia complex</taxon>
    </lineage>
</organism>
<accession>A0A2S8J4Y5</accession>
<gene>
    <name evidence="1" type="ORF">C5615_00105</name>
</gene>
<evidence type="ECO:0000313" key="1">
    <source>
        <dbReference type="EMBL" id="PQP22116.1"/>
    </source>
</evidence>
<dbReference type="AlphaFoldDB" id="A0A2S8J4Y5"/>
<dbReference type="Proteomes" id="UP000238206">
    <property type="component" value="Unassembled WGS sequence"/>
</dbReference>